<dbReference type="EMBL" id="CP059894">
    <property type="protein sequence ID" value="QNJ95596.1"/>
    <property type="molecule type" value="Genomic_DNA"/>
</dbReference>
<keyword evidence="3" id="KW-0804">Transcription</keyword>
<dbReference type="AlphaFoldDB" id="A0A1G4W4Z0"/>
<evidence type="ECO:0000256" key="4">
    <source>
        <dbReference type="PROSITE-ProRule" id="PRU00335"/>
    </source>
</evidence>
<dbReference type="Proteomes" id="UP000515498">
    <property type="component" value="Chromosome"/>
</dbReference>
<dbReference type="Proteomes" id="UP000199707">
    <property type="component" value="Unassembled WGS sequence"/>
</dbReference>
<evidence type="ECO:0000313" key="6">
    <source>
        <dbReference type="EMBL" id="QNJ95596.1"/>
    </source>
</evidence>
<evidence type="ECO:0000259" key="5">
    <source>
        <dbReference type="PROSITE" id="PS50977"/>
    </source>
</evidence>
<evidence type="ECO:0000313" key="9">
    <source>
        <dbReference type="Proteomes" id="UP000515498"/>
    </source>
</evidence>
<feature type="domain" description="HTH tetR-type" evidence="5">
    <location>
        <begin position="15"/>
        <end position="74"/>
    </location>
</feature>
<dbReference type="Pfam" id="PF00440">
    <property type="entry name" value="TetR_N"/>
    <property type="match status" value="1"/>
</dbReference>
<dbReference type="InterPro" id="IPR009057">
    <property type="entry name" value="Homeodomain-like_sf"/>
</dbReference>
<dbReference type="PROSITE" id="PS50977">
    <property type="entry name" value="HTH_TETR_2"/>
    <property type="match status" value="1"/>
</dbReference>
<evidence type="ECO:0000313" key="7">
    <source>
        <dbReference type="EMBL" id="SCX16329.1"/>
    </source>
</evidence>
<dbReference type="PANTHER" id="PTHR30055">
    <property type="entry name" value="HTH-TYPE TRANSCRIPTIONAL REGULATOR RUTR"/>
    <property type="match status" value="1"/>
</dbReference>
<evidence type="ECO:0000256" key="1">
    <source>
        <dbReference type="ARBA" id="ARBA00023015"/>
    </source>
</evidence>
<dbReference type="SUPFAM" id="SSF46689">
    <property type="entry name" value="Homeodomain-like"/>
    <property type="match status" value="1"/>
</dbReference>
<reference evidence="6 9" key="3">
    <citation type="submission" date="2020-07" db="EMBL/GenBank/DDBJ databases">
        <title>Draft genome sequence of four isobutane-metabolizing strains capable of cometabolically degrading diverse ether contaminants.</title>
        <authorList>
            <person name="Chen W."/>
            <person name="Faulkner N."/>
            <person name="Smith C."/>
            <person name="Hyman M."/>
        </authorList>
    </citation>
    <scope>NUCLEOTIDE SEQUENCE [LARGE SCALE GENOMIC DNA]</scope>
    <source>
        <strain evidence="6 9">2A</strain>
    </source>
</reference>
<dbReference type="RefSeq" id="WP_090356779.1">
    <property type="nucleotide sequence ID" value="NZ_CP059894.1"/>
</dbReference>
<dbReference type="PANTHER" id="PTHR30055:SF234">
    <property type="entry name" value="HTH-TYPE TRANSCRIPTIONAL REGULATOR BETI"/>
    <property type="match status" value="1"/>
</dbReference>
<reference evidence="8" key="2">
    <citation type="submission" date="2016-10" db="EMBL/GenBank/DDBJ databases">
        <authorList>
            <person name="Varghese N."/>
            <person name="Submissions S."/>
        </authorList>
    </citation>
    <scope>NUCLEOTIDE SEQUENCE [LARGE SCALE GENOMIC DNA]</scope>
    <source>
        <strain evidence="8">UNC267MFSha1.1M11</strain>
    </source>
</reference>
<organism evidence="7 8">
    <name type="scientific">Mycolicibacterium fluoranthenivorans</name>
    <dbReference type="NCBI Taxonomy" id="258505"/>
    <lineage>
        <taxon>Bacteria</taxon>
        <taxon>Bacillati</taxon>
        <taxon>Actinomycetota</taxon>
        <taxon>Actinomycetes</taxon>
        <taxon>Mycobacteriales</taxon>
        <taxon>Mycobacteriaceae</taxon>
        <taxon>Mycolicibacterium</taxon>
    </lineage>
</organism>
<dbReference type="GO" id="GO:0000976">
    <property type="term" value="F:transcription cis-regulatory region binding"/>
    <property type="evidence" value="ECO:0007669"/>
    <property type="project" value="TreeGrafter"/>
</dbReference>
<feature type="DNA-binding region" description="H-T-H motif" evidence="4">
    <location>
        <begin position="37"/>
        <end position="56"/>
    </location>
</feature>
<evidence type="ECO:0000256" key="3">
    <source>
        <dbReference type="ARBA" id="ARBA00023163"/>
    </source>
</evidence>
<dbReference type="Gene3D" id="1.10.357.10">
    <property type="entry name" value="Tetracycline Repressor, domain 2"/>
    <property type="match status" value="1"/>
</dbReference>
<keyword evidence="1" id="KW-0805">Transcription regulation</keyword>
<dbReference type="InterPro" id="IPR050109">
    <property type="entry name" value="HTH-type_TetR-like_transc_reg"/>
</dbReference>
<dbReference type="InterPro" id="IPR001647">
    <property type="entry name" value="HTH_TetR"/>
</dbReference>
<evidence type="ECO:0000313" key="8">
    <source>
        <dbReference type="Proteomes" id="UP000199707"/>
    </source>
</evidence>
<evidence type="ECO:0000256" key="2">
    <source>
        <dbReference type="ARBA" id="ARBA00023125"/>
    </source>
</evidence>
<proteinExistence type="predicted"/>
<reference evidence="7" key="1">
    <citation type="submission" date="2016-10" db="EMBL/GenBank/DDBJ databases">
        <authorList>
            <person name="de Groot N.N."/>
        </authorList>
    </citation>
    <scope>NUCLEOTIDE SEQUENCE [LARGE SCALE GENOMIC DNA]</scope>
    <source>
        <strain evidence="7">UNC267MFSha1.1M11</strain>
    </source>
</reference>
<dbReference type="GO" id="GO:0003700">
    <property type="term" value="F:DNA-binding transcription factor activity"/>
    <property type="evidence" value="ECO:0007669"/>
    <property type="project" value="TreeGrafter"/>
</dbReference>
<name>A0A1G4W4Z0_9MYCO</name>
<accession>A0A1G4W4Z0</accession>
<protein>
    <submittedName>
        <fullName evidence="6">TetR/AcrR family transcriptional regulator</fullName>
    </submittedName>
    <submittedName>
        <fullName evidence="7">Transcriptional regulator, TetR family</fullName>
    </submittedName>
</protein>
<keyword evidence="2 4" id="KW-0238">DNA-binding</keyword>
<dbReference type="EMBL" id="FMUB01000004">
    <property type="protein sequence ID" value="SCX16329.1"/>
    <property type="molecule type" value="Genomic_DNA"/>
</dbReference>
<sequence length="213" mass="23037">MPKPVPVTVAEAKRQATVDHILALARRLVLHDGLDVTMDQLAAATGVSRRTLFRLFDTREKLVGAAFEAGMSGYVRQLPEYGHPFGDPGSWLRATCETAHHMNATIGPGFFELASRRDLPPDLAAAERLRRREFRGAMTAITRTLWQATGSAADPPPALNTTVTAHLSPHFTAALMVDADRDWQTAAELAYGAIATVLATESGYTLADFGPRG</sequence>
<dbReference type="KEGG" id="mflu:HZU40_16060"/>
<dbReference type="STRING" id="1502745.SAMN02799620_02262"/>
<gene>
    <name evidence="6" type="ORF">HZU40_16060</name>
    <name evidence="7" type="ORF">SAMN02799620_02262</name>
</gene>